<name>A0A183SM19_SCHSO</name>
<evidence type="ECO:0000313" key="1">
    <source>
        <dbReference type="EMBL" id="VDL91652.1"/>
    </source>
</evidence>
<keyword evidence="2" id="KW-1185">Reference proteome</keyword>
<dbReference type="AlphaFoldDB" id="A0A183SM19"/>
<evidence type="ECO:0000313" key="2">
    <source>
        <dbReference type="Proteomes" id="UP000275846"/>
    </source>
</evidence>
<gene>
    <name evidence="1" type="ORF">SSLN_LOCUS5267</name>
</gene>
<evidence type="ECO:0000313" key="3">
    <source>
        <dbReference type="WBParaSite" id="SSLN_0000543801-mRNA-1"/>
    </source>
</evidence>
<proteinExistence type="predicted"/>
<dbReference type="EMBL" id="UYSU01033182">
    <property type="protein sequence ID" value="VDL91652.1"/>
    <property type="molecule type" value="Genomic_DNA"/>
</dbReference>
<accession>A0A183SM19</accession>
<protein>
    <submittedName>
        <fullName evidence="1 3">Uncharacterized protein</fullName>
    </submittedName>
</protein>
<dbReference type="Proteomes" id="UP000275846">
    <property type="component" value="Unassembled WGS sequence"/>
</dbReference>
<dbReference type="WBParaSite" id="SSLN_0000543801-mRNA-1">
    <property type="protein sequence ID" value="SSLN_0000543801-mRNA-1"/>
    <property type="gene ID" value="SSLN_0000543801"/>
</dbReference>
<sequence length="206" mass="22654">MQPSYDQLAAGIGHVRPPHLRGPKYQTVRSRHRASSEAILARESSSVFGREENPFRFCLRRLLMLTGFGPGDCDRKLFTRVAAPSHLHLPQYGVYAGDSGPLQVFCVQDPVLPSQLQYSAEAAESEVIQLPGLVRVDGPGLCSVKGRRQDDGILHLQFGVEVTVQTIEKDTGEDLSSDVEQRDASVIITELLVPLSLAQMDDGRVF</sequence>
<organism evidence="3">
    <name type="scientific">Schistocephalus solidus</name>
    <name type="common">Tapeworm</name>
    <dbReference type="NCBI Taxonomy" id="70667"/>
    <lineage>
        <taxon>Eukaryota</taxon>
        <taxon>Metazoa</taxon>
        <taxon>Spiralia</taxon>
        <taxon>Lophotrochozoa</taxon>
        <taxon>Platyhelminthes</taxon>
        <taxon>Cestoda</taxon>
        <taxon>Eucestoda</taxon>
        <taxon>Diphyllobothriidea</taxon>
        <taxon>Diphyllobothriidae</taxon>
        <taxon>Schistocephalus</taxon>
    </lineage>
</organism>
<reference evidence="1 2" key="2">
    <citation type="submission" date="2018-11" db="EMBL/GenBank/DDBJ databases">
        <authorList>
            <consortium name="Pathogen Informatics"/>
        </authorList>
    </citation>
    <scope>NUCLEOTIDE SEQUENCE [LARGE SCALE GENOMIC DNA]</scope>
    <source>
        <strain evidence="1 2">NST_G2</strain>
    </source>
</reference>
<reference evidence="3" key="1">
    <citation type="submission" date="2016-06" db="UniProtKB">
        <authorList>
            <consortium name="WormBaseParasite"/>
        </authorList>
    </citation>
    <scope>IDENTIFICATION</scope>
</reference>